<evidence type="ECO:0000256" key="1">
    <source>
        <dbReference type="SAM" id="MobiDB-lite"/>
    </source>
</evidence>
<dbReference type="RefSeq" id="WP_162339293.1">
    <property type="nucleotide sequence ID" value="NZ_JBHSRQ010000031.1"/>
</dbReference>
<evidence type="ECO:0000313" key="3">
    <source>
        <dbReference type="EMBL" id="KAF1721214.1"/>
    </source>
</evidence>
<name>A0ABQ6ZCL6_9GAMM</name>
<keyword evidence="2" id="KW-1133">Transmembrane helix</keyword>
<keyword evidence="2" id="KW-0812">Transmembrane</keyword>
<reference evidence="3 4" key="1">
    <citation type="submission" date="2017-10" db="EMBL/GenBank/DDBJ databases">
        <title>Whole genome sequencing of members of genus Pseudoxanthomonas.</title>
        <authorList>
            <person name="Kumar S."/>
            <person name="Bansal K."/>
            <person name="Kaur A."/>
            <person name="Patil P."/>
            <person name="Sharma S."/>
            <person name="Patil P.B."/>
        </authorList>
    </citation>
    <scope>NUCLEOTIDE SEQUENCE [LARGE SCALE GENOMIC DNA]</scope>
    <source>
        <strain evidence="3 4">DSM 17109</strain>
    </source>
</reference>
<protein>
    <recommendedName>
        <fullName evidence="5">Metal-dependent hydrolase</fullName>
    </recommendedName>
</protein>
<keyword evidence="2" id="KW-0472">Membrane</keyword>
<dbReference type="InterPro" id="IPR007404">
    <property type="entry name" value="YdjM-like"/>
</dbReference>
<dbReference type="Pfam" id="PF04307">
    <property type="entry name" value="YdjM"/>
    <property type="match status" value="1"/>
</dbReference>
<dbReference type="InterPro" id="IPR053170">
    <property type="entry name" value="Transcription_regulator"/>
</dbReference>
<proteinExistence type="predicted"/>
<feature type="region of interest" description="Disordered" evidence="1">
    <location>
        <begin position="346"/>
        <end position="366"/>
    </location>
</feature>
<dbReference type="Proteomes" id="UP000781710">
    <property type="component" value="Unassembled WGS sequence"/>
</dbReference>
<dbReference type="PANTHER" id="PTHR40031:SF1">
    <property type="entry name" value="MEMBRANE-BOUND METAL-DEPENDENT HYDROLASE"/>
    <property type="match status" value="1"/>
</dbReference>
<evidence type="ECO:0008006" key="5">
    <source>
        <dbReference type="Google" id="ProtNLM"/>
    </source>
</evidence>
<evidence type="ECO:0000256" key="2">
    <source>
        <dbReference type="SAM" id="Phobius"/>
    </source>
</evidence>
<feature type="transmembrane region" description="Helical" evidence="2">
    <location>
        <begin position="61"/>
        <end position="79"/>
    </location>
</feature>
<keyword evidence="4" id="KW-1185">Reference proteome</keyword>
<evidence type="ECO:0000313" key="4">
    <source>
        <dbReference type="Proteomes" id="UP000781710"/>
    </source>
</evidence>
<feature type="transmembrane region" description="Helical" evidence="2">
    <location>
        <begin position="128"/>
        <end position="153"/>
    </location>
</feature>
<accession>A0ABQ6ZCL6</accession>
<dbReference type="EMBL" id="PDWW01000039">
    <property type="protein sequence ID" value="KAF1721214.1"/>
    <property type="molecule type" value="Genomic_DNA"/>
</dbReference>
<feature type="transmembrane region" description="Helical" evidence="2">
    <location>
        <begin position="91"/>
        <end position="108"/>
    </location>
</feature>
<comment type="caution">
    <text evidence="3">The sequence shown here is derived from an EMBL/GenBank/DDBJ whole genome shotgun (WGS) entry which is preliminary data.</text>
</comment>
<feature type="transmembrane region" description="Helical" evidence="2">
    <location>
        <begin position="162"/>
        <end position="179"/>
    </location>
</feature>
<dbReference type="PANTHER" id="PTHR40031">
    <property type="entry name" value="HYPOTHETICAL MEMBRANE SPANNING PROTEIN"/>
    <property type="match status" value="1"/>
</dbReference>
<organism evidence="3 4">
    <name type="scientific">Pseudoxanthomonas japonensis</name>
    <dbReference type="NCBI Taxonomy" id="69284"/>
    <lineage>
        <taxon>Bacteria</taxon>
        <taxon>Pseudomonadati</taxon>
        <taxon>Pseudomonadota</taxon>
        <taxon>Gammaproteobacteria</taxon>
        <taxon>Lysobacterales</taxon>
        <taxon>Lysobacteraceae</taxon>
        <taxon>Pseudoxanthomonas</taxon>
    </lineage>
</organism>
<gene>
    <name evidence="3" type="ORF">CSC78_18255</name>
</gene>
<sequence>MDSLSQIVLGGAVAAIIAPAGHRRAALLAGAALGTLPDLDSLPIALFSDNPVTLMTVHRSFSHSLFVLPLVGWLVWWLFKRFGNGRVAASPARWFWAIQLALITHPLLDAFTVYGTQLWWPLTPPPAMWSSMFIIDPLYTVWLLVACIAAWFLRERVAAQRALAVGLVLSTAYLGWSLVAKSLVDREAERTLAAMGLGDAPYFSVPMPFNTLLWRVVAMTPSGYVEAERSVLVDEGPLQFRGYPSNVQALREAVGVPAVQRLAWFNRGFMRAQVQDGQLVLSDLRMGMEPDYNFRFNVAEQHDGRWQAIAPVQQPWSMPISGWGGMRQLLGVIWHRIRHPSAEPIRAALGPGAAPPAPRQDAPAAP</sequence>